<comment type="caution">
    <text evidence="1">The sequence shown here is derived from an EMBL/GenBank/DDBJ whole genome shotgun (WGS) entry which is preliminary data.</text>
</comment>
<dbReference type="InterPro" id="IPR027417">
    <property type="entry name" value="P-loop_NTPase"/>
</dbReference>
<evidence type="ECO:0000313" key="1">
    <source>
        <dbReference type="EMBL" id="SKC38225.1"/>
    </source>
</evidence>
<proteinExistence type="predicted"/>
<keyword evidence="2" id="KW-1185">Reference proteome</keyword>
<reference evidence="1 2" key="1">
    <citation type="submission" date="2017-02" db="EMBL/GenBank/DDBJ databases">
        <authorList>
            <person name="Varghese N."/>
            <person name="Submissions S."/>
        </authorList>
    </citation>
    <scope>NUCLEOTIDE SEQUENCE [LARGE SCALE GENOMIC DNA]</scope>
    <source>
        <strain evidence="1 2">VKM Ac-1787</strain>
    </source>
</reference>
<gene>
    <name evidence="1" type="ORF">SAMN06295973_0374</name>
</gene>
<dbReference type="SUPFAM" id="SSF52540">
    <property type="entry name" value="P-loop containing nucleoside triphosphate hydrolases"/>
    <property type="match status" value="1"/>
</dbReference>
<accession>A0ABY1LGJ7</accession>
<name>A0ABY1LGJ7_9MICO</name>
<dbReference type="SMART" id="SM00028">
    <property type="entry name" value="TPR"/>
    <property type="match status" value="4"/>
</dbReference>
<evidence type="ECO:0000313" key="2">
    <source>
        <dbReference type="Proteomes" id="UP000190827"/>
    </source>
</evidence>
<dbReference type="SUPFAM" id="SSF48452">
    <property type="entry name" value="TPR-like"/>
    <property type="match status" value="2"/>
</dbReference>
<dbReference type="PANTHER" id="PTHR47691:SF3">
    <property type="entry name" value="HTH-TYPE TRANSCRIPTIONAL REGULATOR RV0890C-RELATED"/>
    <property type="match status" value="1"/>
</dbReference>
<dbReference type="PANTHER" id="PTHR47691">
    <property type="entry name" value="REGULATOR-RELATED"/>
    <property type="match status" value="1"/>
</dbReference>
<protein>
    <recommendedName>
        <fullName evidence="3">Tetratricopeptide repeat-containing protein</fullName>
    </recommendedName>
</protein>
<sequence length="844" mass="90190">MRPTTLPSIADLGELAEALTELRAEAGAPSFAELARRVGALRLGRGSRDAPGKVTVYDCFRTDRHRVDAELIHDLVLALGASASAAAEWRTTAARLNGATLGGPVSASVLPAAEGSTSTGVEPAAAPVVVLTGLPGVGKAEFARRLAEVERRRTPGAVVLRVRLHGFEDGQRPAEADEVLRELVRAVGGRSDRRLDAASLRETLRTAAHDRRIIVLLEDAFSAAQLAPLLIADHARWTAGCGLHLIVTSRARLDGLEALAAAEGLAVDRRTVLPLETEETVRRLSAATASQRPTSSSTDDAAVRRLANAISGIRLDLDLVLRFIEDHPDWSLADVAERFGDRPRRDHAVPLLEPSVAAIGPDAATLFRRLGLLRGPVRLDVVGTLLDDAGADAPTSVRLLRRLADMHLATVSERTVELHPLVHTAAHRLALEQERPSVLVVLAERVLERFRELVGSVRFDASLADGLVAAAALAVDQRAGAALAAVAFHVVEPVGDAGYWSHAAELLQLAAPFVPRERRGTTAELLARAFEKLGRYDDALDHLHRASRLLTEEQPGRTMNVIANVERQLGRMAEAEQSYLRAARIAAAAGNPITRGRALGNLGNLARITSRYRRSERLFDLAEAVSARAGDDVNRTIVESNRVLLLQAQGRFDEALRRCATLLERGGPGVNRGYLFTQRAMILLDLDRVAEAEEALLAAGADGGGPTTFDEDAEIAIQLAQVARRRGDLVEAARLADTALASAERVGYPLLRSDACSTLGEIAADADDAGTAERWARGSLELAELLGDRVEQARAFETIGRAAAIRGDRAAADAAFAAAADLLSAVGHWRATAVQTMRADLARA</sequence>
<evidence type="ECO:0008006" key="3">
    <source>
        <dbReference type="Google" id="ProtNLM"/>
    </source>
</evidence>
<organism evidence="1 2">
    <name type="scientific">Plantibacter cousiniae</name>
    <name type="common">nom. nud.</name>
    <dbReference type="NCBI Taxonomy" id="199709"/>
    <lineage>
        <taxon>Bacteria</taxon>
        <taxon>Bacillati</taxon>
        <taxon>Actinomycetota</taxon>
        <taxon>Actinomycetes</taxon>
        <taxon>Micrococcales</taxon>
        <taxon>Microbacteriaceae</taxon>
        <taxon>Plantibacter</taxon>
    </lineage>
</organism>
<dbReference type="InterPro" id="IPR019734">
    <property type="entry name" value="TPR_rpt"/>
</dbReference>
<dbReference type="Gene3D" id="1.25.40.10">
    <property type="entry name" value="Tetratricopeptide repeat domain"/>
    <property type="match status" value="2"/>
</dbReference>
<dbReference type="Gene3D" id="3.40.50.300">
    <property type="entry name" value="P-loop containing nucleotide triphosphate hydrolases"/>
    <property type="match status" value="1"/>
</dbReference>
<dbReference type="EMBL" id="FUZO01000001">
    <property type="protein sequence ID" value="SKC38225.1"/>
    <property type="molecule type" value="Genomic_DNA"/>
</dbReference>
<dbReference type="Proteomes" id="UP000190827">
    <property type="component" value="Unassembled WGS sequence"/>
</dbReference>
<dbReference type="RefSeq" id="WP_079704460.1">
    <property type="nucleotide sequence ID" value="NZ_FUZO01000001.1"/>
</dbReference>
<dbReference type="InterPro" id="IPR011990">
    <property type="entry name" value="TPR-like_helical_dom_sf"/>
</dbReference>